<evidence type="ECO:0000256" key="9">
    <source>
        <dbReference type="SAM" id="MobiDB-lite"/>
    </source>
</evidence>
<feature type="domain" description="Peptidase S1" evidence="10">
    <location>
        <begin position="110"/>
        <end position="331"/>
    </location>
</feature>
<dbReference type="InterPro" id="IPR009003">
    <property type="entry name" value="Peptidase_S1_PA"/>
</dbReference>
<reference evidence="12" key="1">
    <citation type="submission" date="2021-01" db="EMBL/GenBank/DDBJ databases">
        <title>Caligus Genome Assembly.</title>
        <authorList>
            <person name="Gallardo-Escarate C."/>
        </authorList>
    </citation>
    <scope>NUCLEOTIDE SEQUENCE [LARGE SCALE GENOMIC DNA]</scope>
</reference>
<evidence type="ECO:0000256" key="6">
    <source>
        <dbReference type="ARBA" id="ARBA00022825"/>
    </source>
</evidence>
<name>A0A7T8GU27_CALRO</name>
<dbReference type="GO" id="GO:0016485">
    <property type="term" value="P:protein processing"/>
    <property type="evidence" value="ECO:0007669"/>
    <property type="project" value="UniProtKB-ARBA"/>
</dbReference>
<keyword evidence="7" id="KW-1015">Disulfide bond</keyword>
<keyword evidence="3" id="KW-0964">Secreted</keyword>
<dbReference type="PROSITE" id="PS50240">
    <property type="entry name" value="TRYPSIN_DOM"/>
    <property type="match status" value="1"/>
</dbReference>
<dbReference type="InterPro" id="IPR001314">
    <property type="entry name" value="Peptidase_S1A"/>
</dbReference>
<accession>A0A7T8GU27</accession>
<keyword evidence="6 8" id="KW-0720">Serine protease</keyword>
<dbReference type="SUPFAM" id="SSF50494">
    <property type="entry name" value="Trypsin-like serine proteases"/>
    <property type="match status" value="1"/>
</dbReference>
<evidence type="ECO:0000256" key="8">
    <source>
        <dbReference type="RuleBase" id="RU363034"/>
    </source>
</evidence>
<dbReference type="OrthoDB" id="10059102at2759"/>
<evidence type="ECO:0000256" key="2">
    <source>
        <dbReference type="ARBA" id="ARBA00007664"/>
    </source>
</evidence>
<dbReference type="Proteomes" id="UP000595437">
    <property type="component" value="Chromosome 12"/>
</dbReference>
<feature type="compositionally biased region" description="Basic residues" evidence="9">
    <location>
        <begin position="7"/>
        <end position="16"/>
    </location>
</feature>
<comment type="similarity">
    <text evidence="2">Belongs to the peptidase S1 family.</text>
</comment>
<dbReference type="PANTHER" id="PTHR24276:SF91">
    <property type="entry name" value="AT26814P-RELATED"/>
    <property type="match status" value="1"/>
</dbReference>
<dbReference type="FunFam" id="2.40.10.10:FF:000047">
    <property type="entry name" value="Trypsin eta"/>
    <property type="match status" value="1"/>
</dbReference>
<evidence type="ECO:0000256" key="4">
    <source>
        <dbReference type="ARBA" id="ARBA00022670"/>
    </source>
</evidence>
<dbReference type="GO" id="GO:0005576">
    <property type="term" value="C:extracellular region"/>
    <property type="evidence" value="ECO:0007669"/>
    <property type="project" value="UniProtKB-SubCell"/>
</dbReference>
<dbReference type="InterPro" id="IPR018114">
    <property type="entry name" value="TRYPSIN_HIS"/>
</dbReference>
<dbReference type="SMART" id="SM00020">
    <property type="entry name" value="Tryp_SPc"/>
    <property type="match status" value="1"/>
</dbReference>
<evidence type="ECO:0000256" key="3">
    <source>
        <dbReference type="ARBA" id="ARBA00022525"/>
    </source>
</evidence>
<dbReference type="CDD" id="cd00190">
    <property type="entry name" value="Tryp_SPc"/>
    <property type="match status" value="1"/>
</dbReference>
<keyword evidence="4 8" id="KW-0645">Protease</keyword>
<protein>
    <submittedName>
        <fullName evidence="11">Trypsin-1</fullName>
    </submittedName>
</protein>
<organism evidence="11 12">
    <name type="scientific">Caligus rogercresseyi</name>
    <name type="common">Sea louse</name>
    <dbReference type="NCBI Taxonomy" id="217165"/>
    <lineage>
        <taxon>Eukaryota</taxon>
        <taxon>Metazoa</taxon>
        <taxon>Ecdysozoa</taxon>
        <taxon>Arthropoda</taxon>
        <taxon>Crustacea</taxon>
        <taxon>Multicrustacea</taxon>
        <taxon>Hexanauplia</taxon>
        <taxon>Copepoda</taxon>
        <taxon>Siphonostomatoida</taxon>
        <taxon>Caligidae</taxon>
        <taxon>Caligus</taxon>
    </lineage>
</organism>
<proteinExistence type="inferred from homology"/>
<dbReference type="Gene3D" id="2.40.10.10">
    <property type="entry name" value="Trypsin-like serine proteases"/>
    <property type="match status" value="2"/>
</dbReference>
<sequence>MKLTDKRKIKKRSPSKGRKEDKIRRHNINARKTSEYEVVAIRSLPKSKKFLQRMRTQVLLIKDHSNLKIITQKEKSTLKAPINMMKTISAVLLLAAAVSAVPSQRHIGRIVGGEEVEPNSIPFQVSFQSKNNFHFCGGSVLDKDTVITAAHCCVNFRPNDVKVVAGEHDLFVKSGDEQAVNVDQIIYHELYGSAGTNYDVCLLKLKSSLELGGKVKAVSLPKKDEVFSGDLVVSGWGTLYAGGPSSDELRAVTVQVVSDEDCEDAYPGMIDETMICAAAPEKDSCQGDSGGPLVQGNTLVGIVSWGRGCAFAGYPGVYGKVTEFLDWIAEQ</sequence>
<dbReference type="GO" id="GO:0004252">
    <property type="term" value="F:serine-type endopeptidase activity"/>
    <property type="evidence" value="ECO:0007669"/>
    <property type="project" value="InterPro"/>
</dbReference>
<dbReference type="PROSITE" id="PS00134">
    <property type="entry name" value="TRYPSIN_HIS"/>
    <property type="match status" value="1"/>
</dbReference>
<gene>
    <name evidence="11" type="ORF">FKW44_018216</name>
</gene>
<evidence type="ECO:0000313" key="11">
    <source>
        <dbReference type="EMBL" id="QQP37818.1"/>
    </source>
</evidence>
<evidence type="ECO:0000259" key="10">
    <source>
        <dbReference type="PROSITE" id="PS50240"/>
    </source>
</evidence>
<dbReference type="PANTHER" id="PTHR24276">
    <property type="entry name" value="POLYSERASE-RELATED"/>
    <property type="match status" value="1"/>
</dbReference>
<evidence type="ECO:0000313" key="12">
    <source>
        <dbReference type="Proteomes" id="UP000595437"/>
    </source>
</evidence>
<evidence type="ECO:0000256" key="1">
    <source>
        <dbReference type="ARBA" id="ARBA00004613"/>
    </source>
</evidence>
<feature type="region of interest" description="Disordered" evidence="9">
    <location>
        <begin position="1"/>
        <end position="21"/>
    </location>
</feature>
<dbReference type="AlphaFoldDB" id="A0A7T8GU27"/>
<dbReference type="InterPro" id="IPR001254">
    <property type="entry name" value="Trypsin_dom"/>
</dbReference>
<dbReference type="EMBL" id="CP045901">
    <property type="protein sequence ID" value="QQP37818.1"/>
    <property type="molecule type" value="Genomic_DNA"/>
</dbReference>
<keyword evidence="5 8" id="KW-0378">Hydrolase</keyword>
<dbReference type="InterPro" id="IPR033116">
    <property type="entry name" value="TRYPSIN_SER"/>
</dbReference>
<dbReference type="InterPro" id="IPR050430">
    <property type="entry name" value="Peptidase_S1"/>
</dbReference>
<comment type="subcellular location">
    <subcellularLocation>
        <location evidence="1">Secreted</location>
    </subcellularLocation>
</comment>
<dbReference type="Pfam" id="PF00089">
    <property type="entry name" value="Trypsin"/>
    <property type="match status" value="1"/>
</dbReference>
<evidence type="ECO:0000256" key="7">
    <source>
        <dbReference type="ARBA" id="ARBA00023157"/>
    </source>
</evidence>
<dbReference type="PROSITE" id="PS00135">
    <property type="entry name" value="TRYPSIN_SER"/>
    <property type="match status" value="1"/>
</dbReference>
<keyword evidence="12" id="KW-1185">Reference proteome</keyword>
<dbReference type="PRINTS" id="PR00722">
    <property type="entry name" value="CHYMOTRYPSIN"/>
</dbReference>
<evidence type="ECO:0000256" key="5">
    <source>
        <dbReference type="ARBA" id="ARBA00022801"/>
    </source>
</evidence>
<dbReference type="InterPro" id="IPR043504">
    <property type="entry name" value="Peptidase_S1_PA_chymotrypsin"/>
</dbReference>